<dbReference type="Pfam" id="PF05547">
    <property type="entry name" value="Peptidase_M6"/>
    <property type="match status" value="1"/>
</dbReference>
<dbReference type="EMBL" id="CAICTM010001833">
    <property type="protein sequence ID" value="CAB9526476.1"/>
    <property type="molecule type" value="Genomic_DNA"/>
</dbReference>
<evidence type="ECO:0000259" key="2">
    <source>
        <dbReference type="Pfam" id="PF05547"/>
    </source>
</evidence>
<evidence type="ECO:0000313" key="4">
    <source>
        <dbReference type="Proteomes" id="UP001153069"/>
    </source>
</evidence>
<organism evidence="3 4">
    <name type="scientific">Seminavis robusta</name>
    <dbReference type="NCBI Taxonomy" id="568900"/>
    <lineage>
        <taxon>Eukaryota</taxon>
        <taxon>Sar</taxon>
        <taxon>Stramenopiles</taxon>
        <taxon>Ochrophyta</taxon>
        <taxon>Bacillariophyta</taxon>
        <taxon>Bacillariophyceae</taxon>
        <taxon>Bacillariophycidae</taxon>
        <taxon>Naviculales</taxon>
        <taxon>Naviculaceae</taxon>
        <taxon>Seminavis</taxon>
    </lineage>
</organism>
<evidence type="ECO:0000256" key="1">
    <source>
        <dbReference type="SAM" id="MobiDB-lite"/>
    </source>
</evidence>
<feature type="region of interest" description="Disordered" evidence="1">
    <location>
        <begin position="578"/>
        <end position="681"/>
    </location>
</feature>
<gene>
    <name evidence="3" type="ORF">SEMRO_1835_G300590.1</name>
</gene>
<protein>
    <submittedName>
        <fullName evidence="3">Pre-pro-metalloprotease PrtV</fullName>
    </submittedName>
</protein>
<dbReference type="GO" id="GO:0008233">
    <property type="term" value="F:peptidase activity"/>
    <property type="evidence" value="ECO:0007669"/>
    <property type="project" value="InterPro"/>
</dbReference>
<accession>A0A9N8ESK2</accession>
<name>A0A9N8ESK2_9STRA</name>
<dbReference type="NCBIfam" id="TIGR03296">
    <property type="entry name" value="M6dom_TIGR03296"/>
    <property type="match status" value="1"/>
</dbReference>
<dbReference type="AlphaFoldDB" id="A0A9N8ESK2"/>
<dbReference type="InterPro" id="IPR008757">
    <property type="entry name" value="Peptidase_M6-like_domain"/>
</dbReference>
<sequence length="755" mass="83311">MSSNRIVAVKAAALWLCSFAFSVCWSWIPPHPDSKLQWESVQDMRRRLNLEPFNYTTSRHLNAEWCRYLTEDECEEMDISLQEHVEDHKALQKETRRNPNLGKINVLVLMIRFSDHVDRELVPKSLVDTFWETKVPQWMEANSQGRYGIKATVIDWITTDNTEEYYSFGKRGIVLESQKMAWPILDKLDNRPNWDWSQFDLDGNGRIDSLVIIHSGYGAETTTTDCFGADFNNRIWAHAFSGTSQRSWQSKDGKIKVAGYTVASAFDEDCGTVPAKIGLTVHEYMHTLGLEDLYDGVDPLAASGIGAFDIMAFPYGQDGNADYPGHLSAYSKIIAGWLSPINIGSNGIYHLKAAEISDEAYKISLADKGVASEYLLIENRQPLEFDINIWQAGLVIYHIDNAADLQRNRGYPGQEGWPWSGNHYQVALLPKDGRYDLEKGKNSGDAGDIWVPGDKLGPGMSGTVYPSTDSYQHGNVQETGVWLSVISQTGTDITFQVGGISAETVPGGLAKPLPVFAPTITPPGPGPMNPPRPTPNAAFVPAPIPYSFGNHKEILTPTQKPVFGRGYLSSFEPFVEPVGQQGGFDGQLTATPTDRQQRSPHWDDPEGRIGPDPYLSGFQSVHQGDGLPPSAFGKATDPQGEEESEVGTGSSATTNQMSMNRTNGEESAGGNPRSPSSSADSIDSAFWTWAKSHWQSPLFCLLFVTVLTIINRLFPCSLGVVCRKHPFATIQNSKGGIVEEDSYPNDQLGCNHQFA</sequence>
<dbReference type="PANTHER" id="PTHR41775:SF1">
    <property type="entry name" value="PEPTIDASE M6-LIKE DOMAIN-CONTAINING PROTEIN"/>
    <property type="match status" value="1"/>
</dbReference>
<evidence type="ECO:0000313" key="3">
    <source>
        <dbReference type="EMBL" id="CAB9526476.1"/>
    </source>
</evidence>
<comment type="caution">
    <text evidence="3">The sequence shown here is derived from an EMBL/GenBank/DDBJ whole genome shotgun (WGS) entry which is preliminary data.</text>
</comment>
<dbReference type="PANTHER" id="PTHR41775">
    <property type="entry name" value="SECRETED PROTEIN-RELATED"/>
    <property type="match status" value="1"/>
</dbReference>
<feature type="compositionally biased region" description="Basic and acidic residues" evidence="1">
    <location>
        <begin position="595"/>
        <end position="609"/>
    </location>
</feature>
<reference evidence="3" key="1">
    <citation type="submission" date="2020-06" db="EMBL/GenBank/DDBJ databases">
        <authorList>
            <consortium name="Plant Systems Biology data submission"/>
        </authorList>
    </citation>
    <scope>NUCLEOTIDE SEQUENCE</scope>
    <source>
        <strain evidence="3">D6</strain>
    </source>
</reference>
<proteinExistence type="predicted"/>
<dbReference type="OrthoDB" id="9986966at2759"/>
<keyword evidence="4" id="KW-1185">Reference proteome</keyword>
<feature type="domain" description="Peptidase M6-like" evidence="2">
    <location>
        <begin position="135"/>
        <end position="312"/>
    </location>
</feature>
<dbReference type="Proteomes" id="UP001153069">
    <property type="component" value="Unassembled WGS sequence"/>
</dbReference>
<dbReference type="GO" id="GO:0006508">
    <property type="term" value="P:proteolysis"/>
    <property type="evidence" value="ECO:0007669"/>
    <property type="project" value="InterPro"/>
</dbReference>